<dbReference type="Gene3D" id="3.80.10.10">
    <property type="entry name" value="Ribonuclease Inhibitor"/>
    <property type="match status" value="1"/>
</dbReference>
<sequence>MCRGLLPAIRTLEVSGRHYDELLKESNEILTRLADMLPGMTGLRDFNWKVGRTTGHHDLKRITVVPIPAPIMESLPPELRLHTSVFCTDSKESHAQAREFLDCLVNKQNLRTLSVQISFIEEQDCLETMRALKKVLLSCPNLTRLPLIDVWYPRGECEGYGPPLMGGPYCGLGLSNGEKPPPLEELGMRSYPWGLEGAPQCQGYPEKGFEWDYWVKTFDWSRLTRLNDNPYLLASAIAPRLTGLRELTLEHFTSVEADFFNKITSPLENLSISGWSRIDNKPNPINRHGATLRKLKIHQPERGWKDDTHSFLTASDLAQLSNGLPHLEELAIDIARDENVNKWPYGALDAIARFSSLRTAELWFPLGVEPPAPKPFLTVSSARHLFSYLRERNDSIQRLIFHSGAPVPPVAFFFAPLIDLEPSWAMRNSVTFVCNMVYDGDAKERRFSVTCPDLSIDMNAQLSRLAQQADRDRINPKELDVDRLRLKTALDGPLTMDEWEAWQHEQRVRRRNAYREQNNVLGRLVIGPFKRVLER</sequence>
<reference evidence="1 2" key="1">
    <citation type="submission" date="2018-06" db="EMBL/GenBank/DDBJ databases">
        <title>Complete Genomes of Monosporascus.</title>
        <authorList>
            <person name="Robinson A.J."/>
            <person name="Natvig D.O."/>
        </authorList>
    </citation>
    <scope>NUCLEOTIDE SEQUENCE [LARGE SCALE GENOMIC DNA]</scope>
    <source>
        <strain evidence="1 2">CBS 609.92</strain>
    </source>
</reference>
<comment type="caution">
    <text evidence="1">The sequence shown here is derived from an EMBL/GenBank/DDBJ whole genome shotgun (WGS) entry which is preliminary data.</text>
</comment>
<name>A0ABY0HHY5_9PEZI</name>
<dbReference type="EMBL" id="QJNS01000014">
    <property type="protein sequence ID" value="RYO93872.1"/>
    <property type="molecule type" value="Genomic_DNA"/>
</dbReference>
<keyword evidence="2" id="KW-1185">Reference proteome</keyword>
<gene>
    <name evidence="1" type="ORF">DL762_000827</name>
</gene>
<evidence type="ECO:0000313" key="2">
    <source>
        <dbReference type="Proteomes" id="UP000294003"/>
    </source>
</evidence>
<dbReference type="SUPFAM" id="SSF52047">
    <property type="entry name" value="RNI-like"/>
    <property type="match status" value="1"/>
</dbReference>
<dbReference type="Proteomes" id="UP000294003">
    <property type="component" value="Unassembled WGS sequence"/>
</dbReference>
<evidence type="ECO:0000313" key="1">
    <source>
        <dbReference type="EMBL" id="RYO93872.1"/>
    </source>
</evidence>
<accession>A0ABY0HHY5</accession>
<protein>
    <submittedName>
        <fullName evidence="1">Uncharacterized protein</fullName>
    </submittedName>
</protein>
<organism evidence="1 2">
    <name type="scientific">Monosporascus cannonballus</name>
    <dbReference type="NCBI Taxonomy" id="155416"/>
    <lineage>
        <taxon>Eukaryota</taxon>
        <taxon>Fungi</taxon>
        <taxon>Dikarya</taxon>
        <taxon>Ascomycota</taxon>
        <taxon>Pezizomycotina</taxon>
        <taxon>Sordariomycetes</taxon>
        <taxon>Xylariomycetidae</taxon>
        <taxon>Xylariales</taxon>
        <taxon>Xylariales incertae sedis</taxon>
        <taxon>Monosporascus</taxon>
    </lineage>
</organism>
<dbReference type="InterPro" id="IPR032675">
    <property type="entry name" value="LRR_dom_sf"/>
</dbReference>
<proteinExistence type="predicted"/>